<feature type="region of interest" description="Disordered" evidence="1">
    <location>
        <begin position="98"/>
        <end position="128"/>
    </location>
</feature>
<accession>A0A382KGB5</accession>
<dbReference type="AlphaFoldDB" id="A0A382KGB5"/>
<evidence type="ECO:0000256" key="1">
    <source>
        <dbReference type="SAM" id="MobiDB-lite"/>
    </source>
</evidence>
<gene>
    <name evidence="2" type="ORF">METZ01_LOCUS275307</name>
</gene>
<organism evidence="2">
    <name type="scientific">marine metagenome</name>
    <dbReference type="NCBI Taxonomy" id="408172"/>
    <lineage>
        <taxon>unclassified sequences</taxon>
        <taxon>metagenomes</taxon>
        <taxon>ecological metagenomes</taxon>
    </lineage>
</organism>
<evidence type="ECO:0000313" key="2">
    <source>
        <dbReference type="EMBL" id="SVC22453.1"/>
    </source>
</evidence>
<sequence>MAVNKMVQKHKNITKYQLYELVSDKNSDISKYSNSMYEIQMKTIKNTILYLTNEVFIDIYSMTQNNREEETEKKKILETFFGKQDNLASISNNNGCDILSSGGNKRKKTRKHNGIHQSGGNKGRLKKGYKYSGKKLKSGLPQIIKSKKIKSKKN</sequence>
<feature type="compositionally biased region" description="Basic residues" evidence="1">
    <location>
        <begin position="104"/>
        <end position="114"/>
    </location>
</feature>
<name>A0A382KGB5_9ZZZZ</name>
<dbReference type="EMBL" id="UINC01079957">
    <property type="protein sequence ID" value="SVC22453.1"/>
    <property type="molecule type" value="Genomic_DNA"/>
</dbReference>
<reference evidence="2" key="1">
    <citation type="submission" date="2018-05" db="EMBL/GenBank/DDBJ databases">
        <authorList>
            <person name="Lanie J.A."/>
            <person name="Ng W.-L."/>
            <person name="Kazmierczak K.M."/>
            <person name="Andrzejewski T.M."/>
            <person name="Davidsen T.M."/>
            <person name="Wayne K.J."/>
            <person name="Tettelin H."/>
            <person name="Glass J.I."/>
            <person name="Rusch D."/>
            <person name="Podicherti R."/>
            <person name="Tsui H.-C.T."/>
            <person name="Winkler M.E."/>
        </authorList>
    </citation>
    <scope>NUCLEOTIDE SEQUENCE</scope>
</reference>
<proteinExistence type="predicted"/>
<protein>
    <submittedName>
        <fullName evidence="2">Uncharacterized protein</fullName>
    </submittedName>
</protein>